<dbReference type="RefSeq" id="XP_075086101.1">
    <property type="nucleotide sequence ID" value="XM_075230000.1"/>
</dbReference>
<reference evidence="1" key="1">
    <citation type="journal article" date="2014" name="Nat. Commun.">
        <title>The tobacco genome sequence and its comparison with those of tomato and potato.</title>
        <authorList>
            <person name="Sierro N."/>
            <person name="Battey J.N."/>
            <person name="Ouadi S."/>
            <person name="Bakaher N."/>
            <person name="Bovet L."/>
            <person name="Willig A."/>
            <person name="Goepfert S."/>
            <person name="Peitsch M.C."/>
            <person name="Ivanov N.V."/>
        </authorList>
    </citation>
    <scope>NUCLEOTIDE SEQUENCE [LARGE SCALE GENOMIC DNA]</scope>
</reference>
<organism evidence="1 2">
    <name type="scientific">Nicotiana tabacum</name>
    <name type="common">Common tobacco</name>
    <dbReference type="NCBI Taxonomy" id="4097"/>
    <lineage>
        <taxon>Eukaryota</taxon>
        <taxon>Viridiplantae</taxon>
        <taxon>Streptophyta</taxon>
        <taxon>Embryophyta</taxon>
        <taxon>Tracheophyta</taxon>
        <taxon>Spermatophyta</taxon>
        <taxon>Magnoliopsida</taxon>
        <taxon>eudicotyledons</taxon>
        <taxon>Gunneridae</taxon>
        <taxon>Pentapetalae</taxon>
        <taxon>asterids</taxon>
        <taxon>lamiids</taxon>
        <taxon>Solanales</taxon>
        <taxon>Solanaceae</taxon>
        <taxon>Nicotianoideae</taxon>
        <taxon>Nicotianeae</taxon>
        <taxon>Nicotiana</taxon>
    </lineage>
</organism>
<accession>A0AC58SM93</accession>
<gene>
    <name evidence="2" type="primary">LOC142168840</name>
</gene>
<name>A0AC58SM93_TOBAC</name>
<dbReference type="Proteomes" id="UP000790787">
    <property type="component" value="Chromosome 14"/>
</dbReference>
<reference evidence="2" key="2">
    <citation type="submission" date="2025-08" db="UniProtKB">
        <authorList>
            <consortium name="RefSeq"/>
        </authorList>
    </citation>
    <scope>IDENTIFICATION</scope>
    <source>
        <tissue evidence="2">Leaf</tissue>
    </source>
</reference>
<evidence type="ECO:0000313" key="1">
    <source>
        <dbReference type="Proteomes" id="UP000790787"/>
    </source>
</evidence>
<keyword evidence="1" id="KW-1185">Reference proteome</keyword>
<protein>
    <submittedName>
        <fullName evidence="2">Uncharacterized protein LOC142168840</fullName>
    </submittedName>
</protein>
<proteinExistence type="predicted"/>
<sequence>MISASRNDWAAMHDDALWAYRTTYKTPTRASPYKLVYELASEKWLMQLNELYEFHLHTYENSKLYKEKTKLLHDNNNHNCEFELGQFVLLFNSRLRLFPWKLISRWSGLFEIVRVTPHGAIEMHIVCGETTFLVNGQRVKNYYEVDFDRQKSKVLLAND</sequence>
<evidence type="ECO:0000313" key="2">
    <source>
        <dbReference type="RefSeq" id="XP_075086101.1"/>
    </source>
</evidence>